<dbReference type="OrthoDB" id="5308969at2759"/>
<organism evidence="2 3">
    <name type="scientific">Gymnopus androsaceus JB14</name>
    <dbReference type="NCBI Taxonomy" id="1447944"/>
    <lineage>
        <taxon>Eukaryota</taxon>
        <taxon>Fungi</taxon>
        <taxon>Dikarya</taxon>
        <taxon>Basidiomycota</taxon>
        <taxon>Agaricomycotina</taxon>
        <taxon>Agaricomycetes</taxon>
        <taxon>Agaricomycetidae</taxon>
        <taxon>Agaricales</taxon>
        <taxon>Marasmiineae</taxon>
        <taxon>Omphalotaceae</taxon>
        <taxon>Gymnopus</taxon>
    </lineage>
</organism>
<feature type="compositionally biased region" description="Low complexity" evidence="1">
    <location>
        <begin position="275"/>
        <end position="285"/>
    </location>
</feature>
<evidence type="ECO:0000313" key="3">
    <source>
        <dbReference type="Proteomes" id="UP000799118"/>
    </source>
</evidence>
<evidence type="ECO:0000256" key="1">
    <source>
        <dbReference type="SAM" id="MobiDB-lite"/>
    </source>
</evidence>
<sequence length="700" mass="78827">MQRLPKICPNLREIHLLHLYWHHIPKQYRKSIQQAFDEPNFTFPLLKKLHCIGFMNCNTFLERHPGIEMLECGHSSKSGFTGVLPNLRLFSGFVTDFLALFSKNPPLVEYLKVHFVSSDRFGAKERMRFINGLINTRTLRRLVFNDDRANGISLGLFTTIIKACPNLTHFTSKLGMEVSAKPKSVYSTILQNLADLEHLDLNFRRAYLGDSIREGVRARSGKSSASCGLNVRTRLKREIAAGLILGEGWRPSPFQFRSDVRAKFQARTPLPSPPSLRSGGPPSRGVVGGHSKASFCTGKMRGLEAVTDAKPDPYIVPAGFNLLSDSFSPSRRSTLSEPAPSLESYFCLSDADGGRLLTLNREISTRKDDSTHRILAVANALASLCVSKRRGQVFAIGIRVNAEFLGVYITENNGVPNSTIQYLKTVLSTLKAISKSSTILSATTSSPQQTLKIEDTVTQPEQDALALIVLKHTFPKFHANLAKRDKAWDSRVDDIRKKQLKDKPELAVQFEMILRVIDMVYKWVSAYVRKKTDVTLLHLYNCLSILDEMVRRSTDYRPCDISDVIELEDVGDDDTEEAVGDDNTLQVDDGIVTLQEENGNDGLVPGFSMKRFVYRIISVVIHIRRLIRIAISPTYERFFDRKCTIYTCLPVIQKIHLDPQGLLNRALHRIRSLRYTAVKYGDRSVPSQIFGHGTVPYLVR</sequence>
<evidence type="ECO:0000313" key="2">
    <source>
        <dbReference type="EMBL" id="KAE9383170.1"/>
    </source>
</evidence>
<gene>
    <name evidence="2" type="ORF">BT96DRAFT_982667</name>
</gene>
<name>A0A6A4GCM1_9AGAR</name>
<accession>A0A6A4GCM1</accession>
<proteinExistence type="predicted"/>
<dbReference type="AlphaFoldDB" id="A0A6A4GCM1"/>
<feature type="region of interest" description="Disordered" evidence="1">
    <location>
        <begin position="267"/>
        <end position="291"/>
    </location>
</feature>
<protein>
    <submittedName>
        <fullName evidence="2">Uncharacterized protein</fullName>
    </submittedName>
</protein>
<dbReference type="EMBL" id="ML770663">
    <property type="protein sequence ID" value="KAE9383170.1"/>
    <property type="molecule type" value="Genomic_DNA"/>
</dbReference>
<dbReference type="Proteomes" id="UP000799118">
    <property type="component" value="Unassembled WGS sequence"/>
</dbReference>
<reference evidence="2" key="1">
    <citation type="journal article" date="2019" name="Environ. Microbiol.">
        <title>Fungal ecological strategies reflected in gene transcription - a case study of two litter decomposers.</title>
        <authorList>
            <person name="Barbi F."/>
            <person name="Kohler A."/>
            <person name="Barry K."/>
            <person name="Baskaran P."/>
            <person name="Daum C."/>
            <person name="Fauchery L."/>
            <person name="Ihrmark K."/>
            <person name="Kuo A."/>
            <person name="LaButti K."/>
            <person name="Lipzen A."/>
            <person name="Morin E."/>
            <person name="Grigoriev I.V."/>
            <person name="Henrissat B."/>
            <person name="Lindahl B."/>
            <person name="Martin F."/>
        </authorList>
    </citation>
    <scope>NUCLEOTIDE SEQUENCE</scope>
    <source>
        <strain evidence="2">JB14</strain>
    </source>
</reference>
<keyword evidence="3" id="KW-1185">Reference proteome</keyword>
<dbReference type="SUPFAM" id="SSF52047">
    <property type="entry name" value="RNI-like"/>
    <property type="match status" value="1"/>
</dbReference>